<proteinExistence type="inferred from homology"/>
<dbReference type="EMBL" id="CP078145">
    <property type="protein sequence ID" value="QXN94624.1"/>
    <property type="molecule type" value="Genomic_DNA"/>
</dbReference>
<evidence type="ECO:0000256" key="1">
    <source>
        <dbReference type="ARBA" id="ARBA00010617"/>
    </source>
</evidence>
<reference evidence="8 9" key="1">
    <citation type="submission" date="2021-07" db="EMBL/GenBank/DDBJ databases">
        <title>Whole Genome Sequence of Nocardia Iowensis.</title>
        <authorList>
            <person name="Lamm A."/>
            <person name="Collins-Fairclough A.M."/>
            <person name="Bunk B."/>
            <person name="Sproer C."/>
        </authorList>
    </citation>
    <scope>NUCLEOTIDE SEQUENCE [LARGE SCALE GENOMIC DNA]</scope>
    <source>
        <strain evidence="8 9">NRRL 5646</strain>
    </source>
</reference>
<dbReference type="InterPro" id="IPR050196">
    <property type="entry name" value="Cytochrome_P450_Monoox"/>
</dbReference>
<dbReference type="InterPro" id="IPR001128">
    <property type="entry name" value="Cyt_P450"/>
</dbReference>
<dbReference type="PANTHER" id="PTHR24291:SF50">
    <property type="entry name" value="BIFUNCTIONAL ALBAFLAVENONE MONOOXYGENASE_TERPENE SYNTHASE"/>
    <property type="match status" value="1"/>
</dbReference>
<name>A0ABX8S0L3_NOCIO</name>
<protein>
    <submittedName>
        <fullName evidence="8">Cytochrome P450</fullName>
    </submittedName>
</protein>
<dbReference type="Pfam" id="PF00067">
    <property type="entry name" value="p450"/>
    <property type="match status" value="1"/>
</dbReference>
<keyword evidence="2 7" id="KW-0349">Heme</keyword>
<dbReference type="Proteomes" id="UP000694257">
    <property type="component" value="Chromosome"/>
</dbReference>
<keyword evidence="3 7" id="KW-0479">Metal-binding</keyword>
<dbReference type="RefSeq" id="WP_218477251.1">
    <property type="nucleotide sequence ID" value="NZ_BAABJN010000015.1"/>
</dbReference>
<dbReference type="PROSITE" id="PS00086">
    <property type="entry name" value="CYTOCHROME_P450"/>
    <property type="match status" value="1"/>
</dbReference>
<keyword evidence="5 7" id="KW-0408">Iron</keyword>
<gene>
    <name evidence="8" type="ORF">KV110_17155</name>
</gene>
<evidence type="ECO:0000313" key="8">
    <source>
        <dbReference type="EMBL" id="QXN94624.1"/>
    </source>
</evidence>
<dbReference type="PANTHER" id="PTHR24291">
    <property type="entry name" value="CYTOCHROME P450 FAMILY 4"/>
    <property type="match status" value="1"/>
</dbReference>
<keyword evidence="4 7" id="KW-0560">Oxidoreductase</keyword>
<evidence type="ECO:0000313" key="9">
    <source>
        <dbReference type="Proteomes" id="UP000694257"/>
    </source>
</evidence>
<comment type="similarity">
    <text evidence="1 7">Belongs to the cytochrome P450 family.</text>
</comment>
<evidence type="ECO:0000256" key="4">
    <source>
        <dbReference type="ARBA" id="ARBA00023002"/>
    </source>
</evidence>
<organism evidence="8 9">
    <name type="scientific">Nocardia iowensis</name>
    <dbReference type="NCBI Taxonomy" id="204891"/>
    <lineage>
        <taxon>Bacteria</taxon>
        <taxon>Bacillati</taxon>
        <taxon>Actinomycetota</taxon>
        <taxon>Actinomycetes</taxon>
        <taxon>Mycobacteriales</taxon>
        <taxon>Nocardiaceae</taxon>
        <taxon>Nocardia</taxon>
    </lineage>
</organism>
<dbReference type="InterPro" id="IPR017972">
    <property type="entry name" value="Cyt_P450_CS"/>
</dbReference>
<keyword evidence="9" id="KW-1185">Reference proteome</keyword>
<evidence type="ECO:0000256" key="2">
    <source>
        <dbReference type="ARBA" id="ARBA00022617"/>
    </source>
</evidence>
<accession>A0ABX8S0L3</accession>
<evidence type="ECO:0000256" key="6">
    <source>
        <dbReference type="ARBA" id="ARBA00023033"/>
    </source>
</evidence>
<evidence type="ECO:0000256" key="3">
    <source>
        <dbReference type="ARBA" id="ARBA00022723"/>
    </source>
</evidence>
<sequence length="456" mass="50494">MTTSRPTIPTAPGAVPVLGHVVTMLRNPLQFLGTLPEHGDLVRLRLGPVDVVVVCDPGLTQQVLRDDRTFDKGGVLDNRARELLGDGIATCPHSRHRKSRRLMQPSFHSSRLPEYANVMTERVAGFTDTWCDGQDLDVLPEMMLLTAGITMETMFGAVLPAAQLRRALDDLEQLVVGIYLRTVIPGFPKLPLPINRRYNRARAHLRQVFSEIVAVRRSEEHPGSDLLSMLSSLDGENAMSDTELTDQALIFFLAGSETAASVLAWALHVIAADRRLEERIHDEVDRIPGGRPARFEDLPNLRLVSSVVTETLRLYPPVWITTRTTAEDTKLGGKAVPAGTTIVYSPYIIHRRPELYEDPELFTPDRWGTSGELPPHGEGFTAFGGGARKCIGDQFGMIEATLALAIITARWRLTEIQGRNVRPSLGLAFTPRDLHMRVFARQPRSASSAGPTTRER</sequence>
<keyword evidence="6 7" id="KW-0503">Monooxygenase</keyword>
<evidence type="ECO:0000256" key="7">
    <source>
        <dbReference type="RuleBase" id="RU000461"/>
    </source>
</evidence>
<evidence type="ECO:0000256" key="5">
    <source>
        <dbReference type="ARBA" id="ARBA00023004"/>
    </source>
</evidence>